<proteinExistence type="inferred from homology"/>
<evidence type="ECO:0000256" key="1">
    <source>
        <dbReference type="ARBA" id="ARBA00000012"/>
    </source>
</evidence>
<dbReference type="EMBL" id="FOXF01000025">
    <property type="protein sequence ID" value="SFP45270.1"/>
    <property type="molecule type" value="Genomic_DNA"/>
</dbReference>
<evidence type="ECO:0000256" key="10">
    <source>
        <dbReference type="ARBA" id="ARBA00022842"/>
    </source>
</evidence>
<dbReference type="NCBIfam" id="TIGR01496">
    <property type="entry name" value="DHPS"/>
    <property type="match status" value="1"/>
</dbReference>
<dbReference type="GO" id="GO:0004156">
    <property type="term" value="F:dihydropteroate synthase activity"/>
    <property type="evidence" value="ECO:0007669"/>
    <property type="project" value="UniProtKB-EC"/>
</dbReference>
<dbReference type="RefSeq" id="WP_031579940.1">
    <property type="nucleotide sequence ID" value="NZ_FOXF01000025.1"/>
</dbReference>
<comment type="similarity">
    <text evidence="4 14">Belongs to the DHPS family.</text>
</comment>
<evidence type="ECO:0000256" key="6">
    <source>
        <dbReference type="ARBA" id="ARBA00012458"/>
    </source>
</evidence>
<dbReference type="SUPFAM" id="SSF51717">
    <property type="entry name" value="Dihydropteroate synthetase-like"/>
    <property type="match status" value="1"/>
</dbReference>
<evidence type="ECO:0000256" key="11">
    <source>
        <dbReference type="ARBA" id="ARBA00022909"/>
    </source>
</evidence>
<dbReference type="UniPathway" id="UPA00077">
    <property type="reaction ID" value="UER00156"/>
</dbReference>
<keyword evidence="9 14" id="KW-0479">Metal-binding</keyword>
<dbReference type="InterPro" id="IPR011005">
    <property type="entry name" value="Dihydropteroate_synth-like_sf"/>
</dbReference>
<dbReference type="Pfam" id="PF00809">
    <property type="entry name" value="Pterin_bind"/>
    <property type="match status" value="1"/>
</dbReference>
<evidence type="ECO:0000256" key="5">
    <source>
        <dbReference type="ARBA" id="ARBA00011738"/>
    </source>
</evidence>
<dbReference type="InterPro" id="IPR006390">
    <property type="entry name" value="DHP_synth_dom"/>
</dbReference>
<evidence type="ECO:0000259" key="15">
    <source>
        <dbReference type="PROSITE" id="PS50972"/>
    </source>
</evidence>
<dbReference type="PANTHER" id="PTHR20941:SF1">
    <property type="entry name" value="FOLIC ACID SYNTHESIS PROTEIN FOL1"/>
    <property type="match status" value="1"/>
</dbReference>
<dbReference type="Proteomes" id="UP000243745">
    <property type="component" value="Unassembled WGS sequence"/>
</dbReference>
<evidence type="ECO:0000256" key="2">
    <source>
        <dbReference type="ARBA" id="ARBA00001946"/>
    </source>
</evidence>
<dbReference type="Gene3D" id="3.20.20.20">
    <property type="entry name" value="Dihydropteroate synthase-like"/>
    <property type="match status" value="1"/>
</dbReference>
<evidence type="ECO:0000256" key="9">
    <source>
        <dbReference type="ARBA" id="ARBA00022723"/>
    </source>
</evidence>
<keyword evidence="17" id="KW-1185">Reference proteome</keyword>
<evidence type="ECO:0000256" key="13">
    <source>
        <dbReference type="ARBA" id="ARBA00053449"/>
    </source>
</evidence>
<dbReference type="InterPro" id="IPR000489">
    <property type="entry name" value="Pterin-binding_dom"/>
</dbReference>
<accession>A0A662ZI47</accession>
<evidence type="ECO:0000256" key="4">
    <source>
        <dbReference type="ARBA" id="ARBA00009503"/>
    </source>
</evidence>
<dbReference type="PROSITE" id="PS00793">
    <property type="entry name" value="DHPS_2"/>
    <property type="match status" value="1"/>
</dbReference>
<comment type="cofactor">
    <cofactor evidence="2 14">
        <name>Mg(2+)</name>
        <dbReference type="ChEBI" id="CHEBI:18420"/>
    </cofactor>
</comment>
<dbReference type="AlphaFoldDB" id="A0A662ZI47"/>
<comment type="pathway">
    <text evidence="3 14">Cofactor biosynthesis; tetrahydrofolate biosynthesis; 7,8-dihydrofolate from 2-amino-4-hydroxy-6-hydroxymethyl-7,8-dihydropteridine diphosphate and 4-aminobenzoate: step 1/2.</text>
</comment>
<evidence type="ECO:0000256" key="3">
    <source>
        <dbReference type="ARBA" id="ARBA00004763"/>
    </source>
</evidence>
<evidence type="ECO:0000256" key="7">
    <source>
        <dbReference type="ARBA" id="ARBA00016919"/>
    </source>
</evidence>
<dbReference type="PROSITE" id="PS00792">
    <property type="entry name" value="DHPS_1"/>
    <property type="match status" value="1"/>
</dbReference>
<comment type="catalytic activity">
    <reaction evidence="1">
        <text>(7,8-dihydropterin-6-yl)methyl diphosphate + 4-aminobenzoate = 7,8-dihydropteroate + diphosphate</text>
        <dbReference type="Rhea" id="RHEA:19949"/>
        <dbReference type="ChEBI" id="CHEBI:17836"/>
        <dbReference type="ChEBI" id="CHEBI:17839"/>
        <dbReference type="ChEBI" id="CHEBI:33019"/>
        <dbReference type="ChEBI" id="CHEBI:72950"/>
        <dbReference type="EC" id="2.5.1.15"/>
    </reaction>
</comment>
<evidence type="ECO:0000256" key="8">
    <source>
        <dbReference type="ARBA" id="ARBA00022679"/>
    </source>
</evidence>
<dbReference type="InterPro" id="IPR045031">
    <property type="entry name" value="DHP_synth-like"/>
</dbReference>
<dbReference type="FunFam" id="3.20.20.20:FF:000004">
    <property type="entry name" value="Dihydropteroate synthase"/>
    <property type="match status" value="1"/>
</dbReference>
<dbReference type="PROSITE" id="PS50972">
    <property type="entry name" value="PTERIN_BINDING"/>
    <property type="match status" value="1"/>
</dbReference>
<dbReference type="GO" id="GO:0046872">
    <property type="term" value="F:metal ion binding"/>
    <property type="evidence" value="ECO:0007669"/>
    <property type="project" value="UniProtKB-KW"/>
</dbReference>
<reference evidence="16 17" key="1">
    <citation type="submission" date="2016-10" db="EMBL/GenBank/DDBJ databases">
        <authorList>
            <person name="Varghese N."/>
            <person name="Submissions S."/>
        </authorList>
    </citation>
    <scope>NUCLEOTIDE SEQUENCE [LARGE SCALE GENOMIC DNA]</scope>
    <source>
        <strain evidence="16 17">DSM 1361</strain>
    </source>
</reference>
<comment type="function">
    <text evidence="13 14">Catalyzes the condensation of para-aminobenzoate (pABA) with 6-hydroxymethyl-7,8-dihydropterin diphosphate (DHPt-PP) to form 7,8-dihydropteroate (H2Pte), the immediate precursor of folate derivatives.</text>
</comment>
<evidence type="ECO:0000256" key="14">
    <source>
        <dbReference type="RuleBase" id="RU361205"/>
    </source>
</evidence>
<name>A0A662ZI47_9GAMM</name>
<dbReference type="OrthoDB" id="9811744at2"/>
<feature type="domain" description="Pterin-binding" evidence="15">
    <location>
        <begin position="17"/>
        <end position="269"/>
    </location>
</feature>
<gene>
    <name evidence="16" type="ORF">SAMN02910344_01421</name>
</gene>
<keyword evidence="8 14" id="KW-0808">Transferase</keyword>
<dbReference type="GO" id="GO:0046654">
    <property type="term" value="P:tetrahydrofolate biosynthetic process"/>
    <property type="evidence" value="ECO:0007669"/>
    <property type="project" value="UniProtKB-UniPathway"/>
</dbReference>
<dbReference type="GO" id="GO:0005829">
    <property type="term" value="C:cytosol"/>
    <property type="evidence" value="ECO:0007669"/>
    <property type="project" value="TreeGrafter"/>
</dbReference>
<evidence type="ECO:0000313" key="16">
    <source>
        <dbReference type="EMBL" id="SFP45270.1"/>
    </source>
</evidence>
<dbReference type="CDD" id="cd00739">
    <property type="entry name" value="DHPS"/>
    <property type="match status" value="1"/>
</dbReference>
<keyword evidence="10 14" id="KW-0460">Magnesium</keyword>
<evidence type="ECO:0000313" key="17">
    <source>
        <dbReference type="Proteomes" id="UP000243745"/>
    </source>
</evidence>
<dbReference type="GO" id="GO:0046656">
    <property type="term" value="P:folic acid biosynthetic process"/>
    <property type="evidence" value="ECO:0007669"/>
    <property type="project" value="UniProtKB-KW"/>
</dbReference>
<dbReference type="PANTHER" id="PTHR20941">
    <property type="entry name" value="FOLATE SYNTHESIS PROTEINS"/>
    <property type="match status" value="1"/>
</dbReference>
<protein>
    <recommendedName>
        <fullName evidence="7 14">Dihydropteroate synthase</fullName>
        <shortName evidence="14">DHPS</shortName>
        <ecNumber evidence="6 14">2.5.1.15</ecNumber>
    </recommendedName>
    <alternativeName>
        <fullName evidence="12 14">Dihydropteroate pyrophosphorylase</fullName>
    </alternativeName>
</protein>
<evidence type="ECO:0000256" key="12">
    <source>
        <dbReference type="ARBA" id="ARBA00030193"/>
    </source>
</evidence>
<sequence>MIYKLTAHDRTLTLDQPRVMGILNVTPDSFSDGGEHNTLDKAMAHAERLVKEGADIIDVGGESTRPGAAEVSVQEELDRVVPVVEKIAKELNVFISMDTSKPEVMKEAFNAGGHLINDIRALSMPGALETCVELNAPVCIMHMLGEPKTMQTNIEYKDLLGDISEFLFRKLHTCLNAGISKQNIIIDPGIGFGKTMDQNYELLARLETFNSFGYPILVGLSRKSMIGMLTEAPVNARLPGSLALAMYAVNKGAKIIRVHDVAETVQALECWNYVKRFETRGPKLRELLQIGKIIKNRKQK</sequence>
<organism evidence="16 17">
    <name type="scientific">Ruminobacter amylophilus</name>
    <dbReference type="NCBI Taxonomy" id="867"/>
    <lineage>
        <taxon>Bacteria</taxon>
        <taxon>Pseudomonadati</taxon>
        <taxon>Pseudomonadota</taxon>
        <taxon>Gammaproteobacteria</taxon>
        <taxon>Aeromonadales</taxon>
        <taxon>Succinivibrionaceae</taxon>
        <taxon>Ruminobacter</taxon>
    </lineage>
</organism>
<dbReference type="EC" id="2.5.1.15" evidence="6 14"/>
<keyword evidence="11 14" id="KW-0289">Folate biosynthesis</keyword>
<comment type="subunit">
    <text evidence="5">Homodimer.</text>
</comment>